<evidence type="ECO:0000313" key="12">
    <source>
        <dbReference type="Proteomes" id="UP000734854"/>
    </source>
</evidence>
<feature type="domain" description="Homeobox" evidence="10">
    <location>
        <begin position="381"/>
        <end position="444"/>
    </location>
</feature>
<dbReference type="InterPro" id="IPR006563">
    <property type="entry name" value="POX_dom"/>
</dbReference>
<organism evidence="11 12">
    <name type="scientific">Zingiber officinale</name>
    <name type="common">Ginger</name>
    <name type="synonym">Amomum zingiber</name>
    <dbReference type="NCBI Taxonomy" id="94328"/>
    <lineage>
        <taxon>Eukaryota</taxon>
        <taxon>Viridiplantae</taxon>
        <taxon>Streptophyta</taxon>
        <taxon>Embryophyta</taxon>
        <taxon>Tracheophyta</taxon>
        <taxon>Spermatophyta</taxon>
        <taxon>Magnoliopsida</taxon>
        <taxon>Liliopsida</taxon>
        <taxon>Zingiberales</taxon>
        <taxon>Zingiberaceae</taxon>
        <taxon>Zingiber</taxon>
    </lineage>
</organism>
<evidence type="ECO:0000259" key="10">
    <source>
        <dbReference type="PROSITE" id="PS50071"/>
    </source>
</evidence>
<dbReference type="InterPro" id="IPR008422">
    <property type="entry name" value="KN_HD"/>
</dbReference>
<dbReference type="SMART" id="SM00389">
    <property type="entry name" value="HOX"/>
    <property type="match status" value="1"/>
</dbReference>
<dbReference type="SMART" id="SM00574">
    <property type="entry name" value="POX"/>
    <property type="match status" value="1"/>
</dbReference>
<comment type="similarity">
    <text evidence="2">Belongs to the TALE/BELL homeobox family.</text>
</comment>
<keyword evidence="5 8" id="KW-0371">Homeobox</keyword>
<accession>A0A8J5GQ94</accession>
<keyword evidence="12" id="KW-1185">Reference proteome</keyword>
<protein>
    <recommendedName>
        <fullName evidence="10">Homeobox domain-containing protein</fullName>
    </recommendedName>
</protein>
<comment type="caution">
    <text evidence="11">The sequence shown here is derived from an EMBL/GenBank/DDBJ whole genome shotgun (WGS) entry which is preliminary data.</text>
</comment>
<feature type="compositionally biased region" description="Low complexity" evidence="9">
    <location>
        <begin position="487"/>
        <end position="501"/>
    </location>
</feature>
<dbReference type="PANTHER" id="PTHR11850">
    <property type="entry name" value="HOMEOBOX PROTEIN TRANSCRIPTION FACTORS"/>
    <property type="match status" value="1"/>
</dbReference>
<dbReference type="Pfam" id="PF05920">
    <property type="entry name" value="Homeobox_KN"/>
    <property type="match status" value="1"/>
</dbReference>
<keyword evidence="4 8" id="KW-0238">DNA-binding</keyword>
<evidence type="ECO:0000313" key="11">
    <source>
        <dbReference type="EMBL" id="KAG6512867.1"/>
    </source>
</evidence>
<feature type="region of interest" description="Disordered" evidence="9">
    <location>
        <begin position="457"/>
        <end position="505"/>
    </location>
</feature>
<dbReference type="CDD" id="cd00086">
    <property type="entry name" value="homeodomain"/>
    <property type="match status" value="1"/>
</dbReference>
<feature type="region of interest" description="Disordered" evidence="9">
    <location>
        <begin position="238"/>
        <end position="268"/>
    </location>
</feature>
<evidence type="ECO:0000256" key="1">
    <source>
        <dbReference type="ARBA" id="ARBA00004123"/>
    </source>
</evidence>
<dbReference type="InterPro" id="IPR001356">
    <property type="entry name" value="HD"/>
</dbReference>
<dbReference type="GO" id="GO:0006355">
    <property type="term" value="P:regulation of DNA-templated transcription"/>
    <property type="evidence" value="ECO:0007669"/>
    <property type="project" value="InterPro"/>
</dbReference>
<comment type="subcellular location">
    <subcellularLocation>
        <location evidence="1 8">Nucleus</location>
    </subcellularLocation>
</comment>
<keyword evidence="6" id="KW-0804">Transcription</keyword>
<dbReference type="GO" id="GO:0003677">
    <property type="term" value="F:DNA binding"/>
    <property type="evidence" value="ECO:0007669"/>
    <property type="project" value="UniProtKB-UniRule"/>
</dbReference>
<reference evidence="11 12" key="1">
    <citation type="submission" date="2020-08" db="EMBL/GenBank/DDBJ databases">
        <title>Plant Genome Project.</title>
        <authorList>
            <person name="Zhang R.-G."/>
        </authorList>
    </citation>
    <scope>NUCLEOTIDE SEQUENCE [LARGE SCALE GENOMIC DNA]</scope>
    <source>
        <tissue evidence="11">Rhizome</tissue>
    </source>
</reference>
<evidence type="ECO:0000256" key="3">
    <source>
        <dbReference type="ARBA" id="ARBA00023015"/>
    </source>
</evidence>
<evidence type="ECO:0000256" key="5">
    <source>
        <dbReference type="ARBA" id="ARBA00023155"/>
    </source>
</evidence>
<dbReference type="OrthoDB" id="10056939at2759"/>
<dbReference type="InterPro" id="IPR050224">
    <property type="entry name" value="TALE_homeobox"/>
</dbReference>
<gene>
    <name evidence="11" type="ORF">ZIOFF_031001</name>
</gene>
<dbReference type="GO" id="GO:0005634">
    <property type="term" value="C:nucleus"/>
    <property type="evidence" value="ECO:0007669"/>
    <property type="project" value="UniProtKB-SubCell"/>
</dbReference>
<dbReference type="Pfam" id="PF07526">
    <property type="entry name" value="POX"/>
    <property type="match status" value="1"/>
</dbReference>
<proteinExistence type="inferred from homology"/>
<evidence type="ECO:0000256" key="9">
    <source>
        <dbReference type="SAM" id="MobiDB-lite"/>
    </source>
</evidence>
<evidence type="ECO:0000256" key="4">
    <source>
        <dbReference type="ARBA" id="ARBA00023125"/>
    </source>
</evidence>
<dbReference type="PROSITE" id="PS50071">
    <property type="entry name" value="HOMEOBOX_2"/>
    <property type="match status" value="1"/>
</dbReference>
<keyword evidence="3" id="KW-0805">Transcription regulation</keyword>
<feature type="DNA-binding region" description="Homeobox" evidence="8">
    <location>
        <begin position="383"/>
        <end position="445"/>
    </location>
</feature>
<feature type="compositionally biased region" description="Low complexity" evidence="9">
    <location>
        <begin position="247"/>
        <end position="259"/>
    </location>
</feature>
<evidence type="ECO:0000256" key="7">
    <source>
        <dbReference type="ARBA" id="ARBA00023242"/>
    </source>
</evidence>
<dbReference type="AlphaFoldDB" id="A0A8J5GQ94"/>
<evidence type="ECO:0000256" key="6">
    <source>
        <dbReference type="ARBA" id="ARBA00023163"/>
    </source>
</evidence>
<keyword evidence="7 8" id="KW-0539">Nucleus</keyword>
<name>A0A8J5GQ94_ZINOF</name>
<evidence type="ECO:0000256" key="2">
    <source>
        <dbReference type="ARBA" id="ARBA00006454"/>
    </source>
</evidence>
<evidence type="ECO:0000256" key="8">
    <source>
        <dbReference type="PROSITE-ProRule" id="PRU00108"/>
    </source>
</evidence>
<dbReference type="Proteomes" id="UP000734854">
    <property type="component" value="Unassembled WGS sequence"/>
</dbReference>
<dbReference type="EMBL" id="JACMSC010000008">
    <property type="protein sequence ID" value="KAG6512867.1"/>
    <property type="molecule type" value="Genomic_DNA"/>
</dbReference>
<sequence>MDNMPNLYVRELETSRYSETSALANLLYDGYASSGANSDAFAVGNIKPHVNTVELPIPQGSTMRNTNMISFHVSKHVHNPCKDGKCQELFVQTDGEEDFLHSRQLDMIIGQNLSLQQPDVSTVSSQGLSLSLGTRIPLLPLLHHYDPTCSSSSCLEPHRRTSGNDGPCRDENYQNETLNATSSKYNPPNLGCVIATSKYLNVAQELLQEVVSAQRTMKPKSEKSQSLQTRTIWSKEFNAGSKDKGMSSDPSDSAVVDSSTELSPSERQDLQNKVTRLLSILHEVDTRYKEYFNQMQTVVSSFDVLAGPGAAKPYTTVALQTISSHFRCLRDAISSQIQMAKRSLGEQDNSGGKSSGMSRLRYIDQQLRQQKALQQFGLMQQHSWRTQRGLPDSSVSILRAWLFEHFLHPYPSNTEKLMLARQTGLSRGQISNWFINARVRLWKPMVEDMYKEEIGDTEMNSNSSSENLHKGQEDVQSSENPHRDLQNNGLTNSSTSNMNSTIDATKAGPAYQPEAAAENNCVNLKTETMRDDSSFLRDVLLHNDDASGRFEAYQMEELSSYDTGNQVSLTLGLQNCDNHPSFVGVQGQDICNVAAPIVGVANLTQYDYSSIRDRQQQFSSPHLLRDFVACKVRYT</sequence>